<feature type="coiled-coil region" evidence="1">
    <location>
        <begin position="5"/>
        <end position="32"/>
    </location>
</feature>
<sequence length="78" mass="9176">MIPFVQKSLEEIRQEEEALRQKELQLEQVVALNKSLMLTVTELYEENLAFRELNRNVMLVVTELYETIYAAEEVGETK</sequence>
<protein>
    <submittedName>
        <fullName evidence="2">Uncharacterized protein</fullName>
    </submittedName>
</protein>
<evidence type="ECO:0000256" key="1">
    <source>
        <dbReference type="SAM" id="Coils"/>
    </source>
</evidence>
<dbReference type="AlphaFoldDB" id="A0AAX3X2I7"/>
<keyword evidence="1" id="KW-0175">Coiled coil</keyword>
<dbReference type="EMBL" id="CP126101">
    <property type="protein sequence ID" value="WHY53879.1"/>
    <property type="molecule type" value="Genomic_DNA"/>
</dbReference>
<proteinExistence type="predicted"/>
<name>A0AAX3X2I7_9BACI</name>
<organism evidence="2 3">
    <name type="scientific">Lysinibacillus pakistanensis</name>
    <dbReference type="NCBI Taxonomy" id="759811"/>
    <lineage>
        <taxon>Bacteria</taxon>
        <taxon>Bacillati</taxon>
        <taxon>Bacillota</taxon>
        <taxon>Bacilli</taxon>
        <taxon>Bacillales</taxon>
        <taxon>Bacillaceae</taxon>
        <taxon>Lysinibacillus</taxon>
    </lineage>
</organism>
<accession>A0AAX3X2I7</accession>
<reference evidence="2" key="1">
    <citation type="submission" date="2023-05" db="EMBL/GenBank/DDBJ databases">
        <title>Comparative genomics of Bacillaceae isolates and their secondary metabolite potential.</title>
        <authorList>
            <person name="Song L."/>
            <person name="Nielsen L.J."/>
            <person name="Mohite O."/>
            <person name="Xu X."/>
            <person name="Weber T."/>
            <person name="Kovacs A.T."/>
        </authorList>
    </citation>
    <scope>NUCLEOTIDE SEQUENCE</scope>
    <source>
        <strain evidence="2">LY1</strain>
    </source>
</reference>
<evidence type="ECO:0000313" key="2">
    <source>
        <dbReference type="EMBL" id="WHY53879.1"/>
    </source>
</evidence>
<dbReference type="RefSeq" id="WP_283872372.1">
    <property type="nucleotide sequence ID" value="NZ_CP126101.1"/>
</dbReference>
<evidence type="ECO:0000313" key="3">
    <source>
        <dbReference type="Proteomes" id="UP001178322"/>
    </source>
</evidence>
<dbReference type="Proteomes" id="UP001178322">
    <property type="component" value="Chromosome"/>
</dbReference>
<gene>
    <name evidence="2" type="ORF">QNH24_11765</name>
</gene>